<feature type="domain" description="TonB-dependent receptor plug" evidence="10">
    <location>
        <begin position="107"/>
        <end position="203"/>
    </location>
</feature>
<keyword evidence="11" id="KW-0675">Receptor</keyword>
<evidence type="ECO:0000313" key="11">
    <source>
        <dbReference type="EMBL" id="NPC65422.1"/>
    </source>
</evidence>
<comment type="subcellular location">
    <subcellularLocation>
        <location evidence="1 7">Cell outer membrane</location>
        <topology evidence="1 7">Multi-pass membrane protein</topology>
    </subcellularLocation>
</comment>
<dbReference type="InterPro" id="IPR039426">
    <property type="entry name" value="TonB-dep_rcpt-like"/>
</dbReference>
<accession>A0ABX2AC60</accession>
<dbReference type="EMBL" id="JABJWC010000005">
    <property type="protein sequence ID" value="NPC65422.1"/>
    <property type="molecule type" value="Genomic_DNA"/>
</dbReference>
<dbReference type="Proteomes" id="UP000623090">
    <property type="component" value="Unassembled WGS sequence"/>
</dbReference>
<feature type="compositionally biased region" description="Polar residues" evidence="8">
    <location>
        <begin position="87"/>
        <end position="98"/>
    </location>
</feature>
<feature type="signal peptide" evidence="9">
    <location>
        <begin position="1"/>
        <end position="33"/>
    </location>
</feature>
<evidence type="ECO:0000256" key="5">
    <source>
        <dbReference type="ARBA" id="ARBA00023136"/>
    </source>
</evidence>
<evidence type="ECO:0000256" key="4">
    <source>
        <dbReference type="ARBA" id="ARBA00022692"/>
    </source>
</evidence>
<evidence type="ECO:0000256" key="6">
    <source>
        <dbReference type="ARBA" id="ARBA00023237"/>
    </source>
</evidence>
<evidence type="ECO:0000259" key="10">
    <source>
        <dbReference type="Pfam" id="PF07715"/>
    </source>
</evidence>
<dbReference type="InterPro" id="IPR036942">
    <property type="entry name" value="Beta-barrel_TonB_sf"/>
</dbReference>
<dbReference type="PROSITE" id="PS52016">
    <property type="entry name" value="TONB_DEPENDENT_REC_3"/>
    <property type="match status" value="1"/>
</dbReference>
<evidence type="ECO:0000256" key="2">
    <source>
        <dbReference type="ARBA" id="ARBA00022448"/>
    </source>
</evidence>
<dbReference type="InterPro" id="IPR037066">
    <property type="entry name" value="Plug_dom_sf"/>
</dbReference>
<evidence type="ECO:0000256" key="8">
    <source>
        <dbReference type="SAM" id="MobiDB-lite"/>
    </source>
</evidence>
<organism evidence="11 12">
    <name type="scientific">Komagataeibacter melomenusus</name>
    <dbReference type="NCBI Taxonomy" id="2766578"/>
    <lineage>
        <taxon>Bacteria</taxon>
        <taxon>Pseudomonadati</taxon>
        <taxon>Pseudomonadota</taxon>
        <taxon>Alphaproteobacteria</taxon>
        <taxon>Acetobacterales</taxon>
        <taxon>Acetobacteraceae</taxon>
        <taxon>Komagataeibacter</taxon>
    </lineage>
</organism>
<dbReference type="SUPFAM" id="SSF56935">
    <property type="entry name" value="Porins"/>
    <property type="match status" value="1"/>
</dbReference>
<evidence type="ECO:0000313" key="12">
    <source>
        <dbReference type="Proteomes" id="UP000623090"/>
    </source>
</evidence>
<evidence type="ECO:0000256" key="1">
    <source>
        <dbReference type="ARBA" id="ARBA00004571"/>
    </source>
</evidence>
<keyword evidence="5 7" id="KW-0472">Membrane</keyword>
<dbReference type="InterPro" id="IPR012910">
    <property type="entry name" value="Plug_dom"/>
</dbReference>
<name>A0ABX2AC60_9PROT</name>
<keyword evidence="3 7" id="KW-1134">Transmembrane beta strand</keyword>
<evidence type="ECO:0000256" key="3">
    <source>
        <dbReference type="ARBA" id="ARBA00022452"/>
    </source>
</evidence>
<keyword evidence="9" id="KW-0732">Signal</keyword>
<reference evidence="11 12" key="1">
    <citation type="journal article" date="2020" name="Microorganisms">
        <title>Description of Komagataeibacter melaceti sp. nov. and Komagataeibacter melomenusus sp. nov. Isolated from Apple Cider Vinegar.</title>
        <authorList>
            <person name="Maric L."/>
            <person name="Cleenwerck I."/>
            <person name="Accetto T."/>
            <person name="Vandamme P."/>
            <person name="Trcek J."/>
        </authorList>
    </citation>
    <scope>NUCLEOTIDE SEQUENCE [LARGE SCALE GENOMIC DNA]</scope>
    <source>
        <strain evidence="11 12">AV436</strain>
    </source>
</reference>
<feature type="region of interest" description="Disordered" evidence="8">
    <location>
        <begin position="45"/>
        <end position="109"/>
    </location>
</feature>
<keyword evidence="4 7" id="KW-0812">Transmembrane</keyword>
<sequence length="820" mass="89846">MFRIPHRTINRPKYTISRKACLRILILSSTAFYGLCNNQHARAQSVTQHKTHTPSSSAKPTATAAKAPAADTPPPAPKPELIHVSKGTPSSNGVTNTTPGGGLMARQTVAKSQSTITRDFIAKQSPTANPIALVTNLPGVVSSGNDPLGQSTTSISMRGLNQTEIGFLYEDMPLADSINYTPYTQSVVDSDNISSVTIDQGAPDISAPVYNDVGGLMKISLRHAADKMGGRADFSFGSKSLEREFIRLDSGDIAHTGVKAFASFSSTSNNEWRGSGQFRKYHVDAEIRKDWTPDTSLAFIFSYDNWQQTNYRPMTLKAWQSYGINYNYDKDYTVGDQNWAGLNNYERRSMMMMLPFKTKLAKGLNFNFTPAYSKFDEFYLGAQSLSPNGSYYGTQPAGQLQGLGATYNNGSSTMAEEINPVPQQSFFLNAGLTWKKGVNTLQVGYAYNYIDLLEQIWYTGVAANGGMRNVEGKYPITLGNGTRYMELDQHFQHQMNSIYISDTVKLLNNRLTLNAGLKYIMIDRTMVNNTPGAIRDAGGSYAQPLPQFSASYMMTKHDQIFIDGTTAYRAPASVEAYGQLFSPAHGQAASNFQKMAGEYSIGEELGYRHYGLVNVSLSLFNYNITNNQVQTYVTLGSMNIPEPVQNGGKTSRGAQIEIGLRPWHHFSPYASAQYLHATMDNNYVAQDANGNRVVLPTKGKVAVMSPELVAAVGLAYDNGRYFGNFSFNYVGSQYSTFMNDEKIPGYEQANMTLGYRLHDVGFAKRPQFQLNVMNLGAKNYLSGIQSATATSKGYGTVAGHAPVYYVSGGVAVTASLSTGF</sequence>
<evidence type="ECO:0000256" key="9">
    <source>
        <dbReference type="SAM" id="SignalP"/>
    </source>
</evidence>
<dbReference type="Gene3D" id="2.170.130.10">
    <property type="entry name" value="TonB-dependent receptor, plug domain"/>
    <property type="match status" value="1"/>
</dbReference>
<keyword evidence="2 7" id="KW-0813">Transport</keyword>
<proteinExistence type="inferred from homology"/>
<protein>
    <submittedName>
        <fullName evidence="11">TonB-dependent receptor plug domain-containing protein</fullName>
    </submittedName>
</protein>
<feature type="compositionally biased region" description="Low complexity" evidence="8">
    <location>
        <begin position="54"/>
        <end position="70"/>
    </location>
</feature>
<keyword evidence="12" id="KW-1185">Reference proteome</keyword>
<comment type="caution">
    <text evidence="11">The sequence shown here is derived from an EMBL/GenBank/DDBJ whole genome shotgun (WGS) entry which is preliminary data.</text>
</comment>
<feature type="chain" id="PRO_5046954613" evidence="9">
    <location>
        <begin position="34"/>
        <end position="820"/>
    </location>
</feature>
<keyword evidence="6 7" id="KW-0998">Cell outer membrane</keyword>
<dbReference type="Gene3D" id="2.40.170.20">
    <property type="entry name" value="TonB-dependent receptor, beta-barrel domain"/>
    <property type="match status" value="1"/>
</dbReference>
<comment type="similarity">
    <text evidence="7">Belongs to the TonB-dependent receptor family.</text>
</comment>
<dbReference type="Pfam" id="PF07715">
    <property type="entry name" value="Plug"/>
    <property type="match status" value="1"/>
</dbReference>
<gene>
    <name evidence="11" type="ORF">HNW77_03155</name>
</gene>
<evidence type="ECO:0000256" key="7">
    <source>
        <dbReference type="PROSITE-ProRule" id="PRU01360"/>
    </source>
</evidence>